<dbReference type="PANTHER" id="PTHR20859">
    <property type="entry name" value="INTERFERON/INTERLEUKIN RECEPTOR"/>
    <property type="match status" value="1"/>
</dbReference>
<proteinExistence type="predicted"/>
<feature type="compositionally biased region" description="Acidic residues" evidence="1">
    <location>
        <begin position="335"/>
        <end position="347"/>
    </location>
</feature>
<feature type="transmembrane region" description="Helical" evidence="2">
    <location>
        <begin position="239"/>
        <end position="263"/>
    </location>
</feature>
<evidence type="ECO:0000313" key="6">
    <source>
        <dbReference type="Proteomes" id="UP000694563"/>
    </source>
</evidence>
<feature type="domain" description="Fibronectin type-III" evidence="4">
    <location>
        <begin position="35"/>
        <end position="130"/>
    </location>
</feature>
<dbReference type="Pfam" id="PF01108">
    <property type="entry name" value="Tissue_fac"/>
    <property type="match status" value="1"/>
</dbReference>
<dbReference type="PROSITE" id="PS50853">
    <property type="entry name" value="FN3"/>
    <property type="match status" value="1"/>
</dbReference>
<evidence type="ECO:0000259" key="4">
    <source>
        <dbReference type="PROSITE" id="PS50853"/>
    </source>
</evidence>
<dbReference type="InterPro" id="IPR003961">
    <property type="entry name" value="FN3_dom"/>
</dbReference>
<reference evidence="5" key="2">
    <citation type="submission" date="2025-08" db="UniProtKB">
        <authorList>
            <consortium name="Ensembl"/>
        </authorList>
    </citation>
    <scope>IDENTIFICATION</scope>
</reference>
<evidence type="ECO:0000256" key="3">
    <source>
        <dbReference type="SAM" id="SignalP"/>
    </source>
</evidence>
<keyword evidence="2" id="KW-0812">Transmembrane</keyword>
<gene>
    <name evidence="5" type="primary">IFNLR1</name>
</gene>
<feature type="signal peptide" evidence="3">
    <location>
        <begin position="1"/>
        <end position="29"/>
    </location>
</feature>
<dbReference type="Gene3D" id="2.60.40.10">
    <property type="entry name" value="Immunoglobulins"/>
    <property type="match status" value="2"/>
</dbReference>
<keyword evidence="6" id="KW-1185">Reference proteome</keyword>
<name>A0A8C3YAQ7_CATUS</name>
<evidence type="ECO:0000256" key="1">
    <source>
        <dbReference type="SAM" id="MobiDB-lite"/>
    </source>
</evidence>
<dbReference type="PANTHER" id="PTHR20859:SF55">
    <property type="entry name" value="INTERFERON LAMBDA RECEPTOR 1"/>
    <property type="match status" value="1"/>
</dbReference>
<dbReference type="Ensembl" id="ENSCUST00005028778.1">
    <property type="protein sequence ID" value="ENSCUSP00005027813.1"/>
    <property type="gene ID" value="ENSCUSG00005017090.1"/>
</dbReference>
<keyword evidence="2" id="KW-0472">Membrane</keyword>
<evidence type="ECO:0000313" key="5">
    <source>
        <dbReference type="Ensembl" id="ENSCUSP00005027813.1"/>
    </source>
</evidence>
<feature type="chain" id="PRO_5034404646" description="Fibronectin type-III domain-containing protein" evidence="3">
    <location>
        <begin position="30"/>
        <end position="601"/>
    </location>
</feature>
<keyword evidence="3" id="KW-0732">Signal</keyword>
<keyword evidence="2" id="KW-1133">Transmembrane helix</keyword>
<evidence type="ECO:0000256" key="2">
    <source>
        <dbReference type="SAM" id="Phobius"/>
    </source>
</evidence>
<dbReference type="InterPro" id="IPR015373">
    <property type="entry name" value="Interferon/interleukin_rcp_dom"/>
</dbReference>
<dbReference type="InterPro" id="IPR036116">
    <property type="entry name" value="FN3_sf"/>
</dbReference>
<dbReference type="InterPro" id="IPR050650">
    <property type="entry name" value="Type-II_Cytokine-TF_Rcpt"/>
</dbReference>
<feature type="region of interest" description="Disordered" evidence="1">
    <location>
        <begin position="552"/>
        <end position="582"/>
    </location>
</feature>
<protein>
    <recommendedName>
        <fullName evidence="4">Fibronectin type-III domain-containing protein</fullName>
    </recommendedName>
</protein>
<reference evidence="5" key="3">
    <citation type="submission" date="2025-09" db="UniProtKB">
        <authorList>
            <consortium name="Ensembl"/>
        </authorList>
    </citation>
    <scope>IDENTIFICATION</scope>
</reference>
<dbReference type="AlphaFoldDB" id="A0A8C3YAQ7"/>
<dbReference type="InterPro" id="IPR013783">
    <property type="entry name" value="Ig-like_fold"/>
</dbReference>
<dbReference type="Pfam" id="PF09294">
    <property type="entry name" value="Interfer-bind"/>
    <property type="match status" value="1"/>
</dbReference>
<dbReference type="GO" id="GO:0005886">
    <property type="term" value="C:plasma membrane"/>
    <property type="evidence" value="ECO:0007669"/>
    <property type="project" value="TreeGrafter"/>
</dbReference>
<feature type="region of interest" description="Disordered" evidence="1">
    <location>
        <begin position="313"/>
        <end position="355"/>
    </location>
</feature>
<organism evidence="5 6">
    <name type="scientific">Catharus ustulatus</name>
    <name type="common">Russet-backed thrush</name>
    <name type="synonym">Hylocichla ustulatus</name>
    <dbReference type="NCBI Taxonomy" id="91951"/>
    <lineage>
        <taxon>Eukaryota</taxon>
        <taxon>Metazoa</taxon>
        <taxon>Chordata</taxon>
        <taxon>Craniata</taxon>
        <taxon>Vertebrata</taxon>
        <taxon>Euteleostomi</taxon>
        <taxon>Archelosauria</taxon>
        <taxon>Archosauria</taxon>
        <taxon>Dinosauria</taxon>
        <taxon>Saurischia</taxon>
        <taxon>Theropoda</taxon>
        <taxon>Coelurosauria</taxon>
        <taxon>Aves</taxon>
        <taxon>Neognathae</taxon>
        <taxon>Neoaves</taxon>
        <taxon>Telluraves</taxon>
        <taxon>Australaves</taxon>
        <taxon>Passeriformes</taxon>
        <taxon>Turdidae</taxon>
        <taxon>Catharus</taxon>
    </lineage>
</organism>
<dbReference type="SUPFAM" id="SSF49265">
    <property type="entry name" value="Fibronectin type III"/>
    <property type="match status" value="2"/>
</dbReference>
<dbReference type="Proteomes" id="UP000694563">
    <property type="component" value="Chromosome 26"/>
</dbReference>
<reference evidence="5" key="1">
    <citation type="submission" date="2020-10" db="EMBL/GenBank/DDBJ databases">
        <title>Catharus ustulatus (Swainson's thrush) genome, bCatUst1, primary haplotype v2.</title>
        <authorList>
            <person name="Delmore K."/>
            <person name="Vafadar M."/>
            <person name="Formenti G."/>
            <person name="Chow W."/>
            <person name="Pelan S."/>
            <person name="Howe K."/>
            <person name="Rhie A."/>
            <person name="Mountcastle J."/>
            <person name="Haase B."/>
            <person name="Fedrigo O."/>
            <person name="Jarvis E.D."/>
        </authorList>
    </citation>
    <scope>NUCLEOTIDE SEQUENCE [LARGE SCALE GENOMIC DNA]</scope>
</reference>
<sequence length="601" mass="67271">MASGKFCFARSGWRVGALVALCLLQQAPGHVQLLPPQNVTLLSKDFAMILTWAPGEGSPPDVTYTVRYESQDRLDKWMKVPDCKNIPRPFCNLTCVLPNLYVKVRARVKALWGRSQSPWVKSQFKDYYSDVELAPPRLSLSIRDDSIHVRASFPLPTCVENLTWKYDLTLWEAGSEHKKKYEGYFRKETVTINTTALRGNYCFSARALYESISLKHSEFSQPVCVLLNHKGMALLRKGFPILAVILLSVLSISVGSPFLCCLVKHEARQRKMPQVLDFSQFKAAGPTLLWELSEKELCIDELKCTERAVPQRRTNRASGGHLPWMASFPSSSSLSEEEDEDEDEEDSSNFIPYHKTPKRHLSCQAAPAALGESSLGSGPGSVDRGAGLDLRALGLPLLAQRQGQEDSSGSQEETALYLCPSLGRISLTDVRFPGASEQGLMETEIHGNVDGENREGRLGMSPLQPLLGGICAEPQHHPRRKAPHLSRDYQKSIRDYQKSIRDYQKPIRDHQKSLMDLQLHLGSTPQPREEPSRPLLIPLWSLQVAEDEGIASDCDSDSLTEGTPPEPTVLSDDFETSNTEEKYHPKVQFSGYEHSHYLGRI</sequence>
<dbReference type="GO" id="GO:0004896">
    <property type="term" value="F:cytokine receptor activity"/>
    <property type="evidence" value="ECO:0007669"/>
    <property type="project" value="TreeGrafter"/>
</dbReference>
<accession>A0A8C3YAQ7</accession>